<accession>A0AAD7J8T9</accession>
<dbReference type="EMBL" id="JARJLG010000051">
    <property type="protein sequence ID" value="KAJ7759730.1"/>
    <property type="molecule type" value="Genomic_DNA"/>
</dbReference>
<feature type="coiled-coil region" evidence="1">
    <location>
        <begin position="316"/>
        <end position="392"/>
    </location>
</feature>
<dbReference type="Proteomes" id="UP001215280">
    <property type="component" value="Unassembled WGS sequence"/>
</dbReference>
<evidence type="ECO:0000256" key="1">
    <source>
        <dbReference type="SAM" id="Coils"/>
    </source>
</evidence>
<proteinExistence type="predicted"/>
<evidence type="ECO:0000313" key="2">
    <source>
        <dbReference type="EMBL" id="KAJ7759730.1"/>
    </source>
</evidence>
<name>A0AAD7J8T9_9AGAR</name>
<reference evidence="2" key="1">
    <citation type="submission" date="2023-03" db="EMBL/GenBank/DDBJ databases">
        <title>Massive genome expansion in bonnet fungi (Mycena s.s.) driven by repeated elements and novel gene families across ecological guilds.</title>
        <authorList>
            <consortium name="Lawrence Berkeley National Laboratory"/>
            <person name="Harder C.B."/>
            <person name="Miyauchi S."/>
            <person name="Viragh M."/>
            <person name="Kuo A."/>
            <person name="Thoen E."/>
            <person name="Andreopoulos B."/>
            <person name="Lu D."/>
            <person name="Skrede I."/>
            <person name="Drula E."/>
            <person name="Henrissat B."/>
            <person name="Morin E."/>
            <person name="Kohler A."/>
            <person name="Barry K."/>
            <person name="LaButti K."/>
            <person name="Morin E."/>
            <person name="Salamov A."/>
            <person name="Lipzen A."/>
            <person name="Mereny Z."/>
            <person name="Hegedus B."/>
            <person name="Baldrian P."/>
            <person name="Stursova M."/>
            <person name="Weitz H."/>
            <person name="Taylor A."/>
            <person name="Grigoriev I.V."/>
            <person name="Nagy L.G."/>
            <person name="Martin F."/>
            <person name="Kauserud H."/>
        </authorList>
    </citation>
    <scope>NUCLEOTIDE SEQUENCE</scope>
    <source>
        <strain evidence="2">CBHHK188m</strain>
    </source>
</reference>
<sequence>MLSRLFSFYHDIRHVMRMDSLPAPSTLAPGIAPVFFPITDENRNDRMSLEATFSAIPFTVHTSLALQRQMIGNGDSCSNLRITKVEYFQRDVAPLHEFISFSYEDVSTPGVSNFMVIERWGTDFQPPDNTKEKVERHTLTLDNGIPEPTTTFSEQALFVSKASARQPLELSGKRTTSIADDRVIISWRRIHHDIEKIEPGKRTLLATMTPPPDSTISVAEILALASFISKHSPVYDLLESCCFYYGRAIFDVTRTLMHCTGADIVTTDDFSFMKSDALQWHAHVLRCLSADKGPVYMVKSLMADKVKTEFGADAIIEKYKAAFAEFEESVRAQKERNERPLRLAEERLQEEVRARQEEARARQEEARARQTAELEVERLKELVKSLQGARREGK</sequence>
<keyword evidence="1" id="KW-0175">Coiled coil</keyword>
<gene>
    <name evidence="2" type="ORF">DFH07DRAFT_1060150</name>
</gene>
<organism evidence="2 3">
    <name type="scientific">Mycena maculata</name>
    <dbReference type="NCBI Taxonomy" id="230809"/>
    <lineage>
        <taxon>Eukaryota</taxon>
        <taxon>Fungi</taxon>
        <taxon>Dikarya</taxon>
        <taxon>Basidiomycota</taxon>
        <taxon>Agaricomycotina</taxon>
        <taxon>Agaricomycetes</taxon>
        <taxon>Agaricomycetidae</taxon>
        <taxon>Agaricales</taxon>
        <taxon>Marasmiineae</taxon>
        <taxon>Mycenaceae</taxon>
        <taxon>Mycena</taxon>
    </lineage>
</organism>
<protein>
    <submittedName>
        <fullName evidence="2">Uncharacterized protein</fullName>
    </submittedName>
</protein>
<dbReference type="AlphaFoldDB" id="A0AAD7J8T9"/>
<evidence type="ECO:0000313" key="3">
    <source>
        <dbReference type="Proteomes" id="UP001215280"/>
    </source>
</evidence>
<keyword evidence="3" id="KW-1185">Reference proteome</keyword>
<comment type="caution">
    <text evidence="2">The sequence shown here is derived from an EMBL/GenBank/DDBJ whole genome shotgun (WGS) entry which is preliminary data.</text>
</comment>